<proteinExistence type="predicted"/>
<sequence length="78" mass="8439">MAHSLFEPAPAPLSEKLWRRMIGIGTGRAPHAAQVHGAIEQTDPVLLQQAANLDARGRQQLLEAVLTAKPIAKQKPRA</sequence>
<protein>
    <submittedName>
        <fullName evidence="1">Uncharacterized protein</fullName>
    </submittedName>
</protein>
<keyword evidence="2" id="KW-1185">Reference proteome</keyword>
<reference evidence="1 2" key="1">
    <citation type="journal article" date="2016" name="Int. J. Syst. Evol. Microbiol.">
        <title>Labrenzia salina sp. nov., isolated from the rhizosphere of the halophyte Arthrocnemum macrostachyum.</title>
        <authorList>
            <person name="Camacho M."/>
            <person name="Redondo-Gomez S."/>
            <person name="Rodriguez-Llorente I."/>
            <person name="Rohde M."/>
            <person name="Sproer C."/>
            <person name="Schumann P."/>
            <person name="Klenk H.P."/>
            <person name="Montero-Calasanz M.D.C."/>
        </authorList>
    </citation>
    <scope>NUCLEOTIDE SEQUENCE [LARGE SCALE GENOMIC DNA]</scope>
    <source>
        <strain evidence="1 2">DSM 29163</strain>
    </source>
</reference>
<gene>
    <name evidence="1" type="ORF">ON753_20885</name>
</gene>
<dbReference type="Proteomes" id="UP001300261">
    <property type="component" value="Unassembled WGS sequence"/>
</dbReference>
<organism evidence="1 2">
    <name type="scientific">Roseibium salinum</name>
    <dbReference type="NCBI Taxonomy" id="1604349"/>
    <lineage>
        <taxon>Bacteria</taxon>
        <taxon>Pseudomonadati</taxon>
        <taxon>Pseudomonadota</taxon>
        <taxon>Alphaproteobacteria</taxon>
        <taxon>Hyphomicrobiales</taxon>
        <taxon>Stappiaceae</taxon>
        <taxon>Roseibium</taxon>
    </lineage>
</organism>
<dbReference type="RefSeq" id="WP_265965086.1">
    <property type="nucleotide sequence ID" value="NZ_JAPEVI010000003.1"/>
</dbReference>
<comment type="caution">
    <text evidence="1">The sequence shown here is derived from an EMBL/GenBank/DDBJ whole genome shotgun (WGS) entry which is preliminary data.</text>
</comment>
<name>A0ABT3R6U2_9HYPH</name>
<evidence type="ECO:0000313" key="2">
    <source>
        <dbReference type="Proteomes" id="UP001300261"/>
    </source>
</evidence>
<evidence type="ECO:0000313" key="1">
    <source>
        <dbReference type="EMBL" id="MCX2724796.1"/>
    </source>
</evidence>
<accession>A0ABT3R6U2</accession>
<dbReference type="EMBL" id="JAPEVI010000003">
    <property type="protein sequence ID" value="MCX2724796.1"/>
    <property type="molecule type" value="Genomic_DNA"/>
</dbReference>